<feature type="domain" description="Reverse transcriptase" evidence="4">
    <location>
        <begin position="125"/>
        <end position="305"/>
    </location>
</feature>
<dbReference type="GO" id="GO:0003677">
    <property type="term" value="F:DNA binding"/>
    <property type="evidence" value="ECO:0007669"/>
    <property type="project" value="InterPro"/>
</dbReference>
<dbReference type="CDD" id="cd09275">
    <property type="entry name" value="RNase_HI_RT_DIRS1"/>
    <property type="match status" value="1"/>
</dbReference>
<accession>A0A9W7TM28</accession>
<dbReference type="GO" id="GO:0015074">
    <property type="term" value="P:DNA integration"/>
    <property type="evidence" value="ECO:0007669"/>
    <property type="project" value="InterPro"/>
</dbReference>
<dbReference type="Pfam" id="PF00078">
    <property type="entry name" value="RVT_1"/>
    <property type="match status" value="1"/>
</dbReference>
<evidence type="ECO:0000256" key="3">
    <source>
        <dbReference type="ARBA" id="ARBA00023172"/>
    </source>
</evidence>
<dbReference type="EC" id="3.1.26.4" evidence="2"/>
<dbReference type="SUPFAM" id="SSF56672">
    <property type="entry name" value="DNA/RNA polymerases"/>
    <property type="match status" value="1"/>
</dbReference>
<dbReference type="GO" id="GO:0008168">
    <property type="term" value="F:methyltransferase activity"/>
    <property type="evidence" value="ECO:0007669"/>
    <property type="project" value="UniProtKB-KW"/>
</dbReference>
<dbReference type="Gene3D" id="3.10.10.10">
    <property type="entry name" value="HIV Type 1 Reverse Transcriptase, subunit A, domain 1"/>
    <property type="match status" value="1"/>
</dbReference>
<dbReference type="GO" id="GO:0032259">
    <property type="term" value="P:methylation"/>
    <property type="evidence" value="ECO:0007669"/>
    <property type="project" value="UniProtKB-KW"/>
</dbReference>
<dbReference type="GO" id="GO:0003964">
    <property type="term" value="F:RNA-directed DNA polymerase activity"/>
    <property type="evidence" value="ECO:0007669"/>
    <property type="project" value="UniProtKB-KW"/>
</dbReference>
<dbReference type="InterPro" id="IPR043128">
    <property type="entry name" value="Rev_trsase/Diguanyl_cyclase"/>
</dbReference>
<keyword evidence="5" id="KW-0548">Nucleotidyltransferase</keyword>
<proteinExistence type="inferred from homology"/>
<dbReference type="PANTHER" id="PTHR33050:SF7">
    <property type="entry name" value="RIBONUCLEASE H"/>
    <property type="match status" value="1"/>
</dbReference>
<dbReference type="GO" id="GO:0006310">
    <property type="term" value="P:DNA recombination"/>
    <property type="evidence" value="ECO:0007669"/>
    <property type="project" value="UniProtKB-KW"/>
</dbReference>
<gene>
    <name evidence="5" type="ORF">IRJ41_014599</name>
</gene>
<keyword evidence="5" id="KW-0695">RNA-directed DNA polymerase</keyword>
<protein>
    <recommendedName>
        <fullName evidence="2">ribonuclease H</fullName>
        <ecNumber evidence="2">3.1.26.4</ecNumber>
    </recommendedName>
</protein>
<dbReference type="InterPro" id="IPR000477">
    <property type="entry name" value="RT_dom"/>
</dbReference>
<dbReference type="GO" id="GO:0004523">
    <property type="term" value="F:RNA-DNA hybrid ribonuclease activity"/>
    <property type="evidence" value="ECO:0007669"/>
    <property type="project" value="UniProtKB-EC"/>
</dbReference>
<dbReference type="Gene3D" id="3.30.70.270">
    <property type="match status" value="1"/>
</dbReference>
<evidence type="ECO:0000256" key="1">
    <source>
        <dbReference type="ARBA" id="ARBA00010879"/>
    </source>
</evidence>
<evidence type="ECO:0000313" key="5">
    <source>
        <dbReference type="EMBL" id="KAI7801460.1"/>
    </source>
</evidence>
<feature type="non-terminal residue" evidence="5">
    <location>
        <position position="1"/>
    </location>
</feature>
<dbReference type="Gene3D" id="1.10.443.10">
    <property type="entry name" value="Intergrase catalytic core"/>
    <property type="match status" value="1"/>
</dbReference>
<keyword evidence="3" id="KW-0233">DNA recombination</keyword>
<evidence type="ECO:0000313" key="6">
    <source>
        <dbReference type="Proteomes" id="UP001059041"/>
    </source>
</evidence>
<dbReference type="PROSITE" id="PS50878">
    <property type="entry name" value="RT_POL"/>
    <property type="match status" value="1"/>
</dbReference>
<keyword evidence="6" id="KW-1185">Reference proteome</keyword>
<keyword evidence="5" id="KW-0489">Methyltransferase</keyword>
<comment type="similarity">
    <text evidence="1">Belongs to the beta type-B retroviral polymerase family. HERV class-II K(HML-2) pol subfamily.</text>
</comment>
<name>A0A9W7TM28_TRIRA</name>
<dbReference type="AlphaFoldDB" id="A0A9W7TM28"/>
<sequence>QPLPPSARWWTATRRCVMAKHNVEYKHQPSALSVRQCVQLRNRQAGKTAEPISSPGARPRQGIRIEAMKAEQTLSPPVSVPGSLAQLPRPSGWLGRMIRLGYAIQFARSPPKFRGILSTSVRGSDQARPTSRDVQRVLQPVLHCPKKGGGLHPIRDLRALNKHLHKLPFRRITQKRILMSVRCQDWFMAIDLEDAYFYVSILHRHRPFLRFSFEGRALQYRSSPLVCPCLHVSSRRSRKPPSFPSGKEVCGYYLDDWLILAHSRDLLCTHRDLVLRHLDRLGLQVNWEKSKLSPVQSILFLGMELDSVSMTARLTTERSQSVLNCLKVLRQSAVPLKQLQRLLGHMASSTGVVPLGLMHMRPLQHWLQSQVPWRVWHTGSRRMVITPFCLRTLTPWSSMTFLRTGVLLGQVSRHVVVMTDASLQGWGAVCNGHAVSGRRMGPRLRWHINCLELLAVLPALKRLQPLVQGKHVLVRDQVVNLQALPTGEEYPTPSVLCPVRTLRLYLDRTQSYRSSEQLFVFFGGQQKGRAVSKQRLAHWIVDAVATAYQSQDRPCPLGGRAHSTRGVASSWALAQGASLADICRAAGWATPSTFVRFYNLRVEPVSARVLQGNMVPHPNQNQMKSIMSYLEGNELNMTKMARQLTKPSICYQYQQRPLGNFQAVSQQREIDH</sequence>
<keyword evidence="5" id="KW-0808">Transferase</keyword>
<dbReference type="InterPro" id="IPR052055">
    <property type="entry name" value="Hepadnavirus_pol/RT"/>
</dbReference>
<dbReference type="PANTHER" id="PTHR33050">
    <property type="entry name" value="REVERSE TRANSCRIPTASE DOMAIN-CONTAINING PROTEIN"/>
    <property type="match status" value="1"/>
</dbReference>
<evidence type="ECO:0000259" key="4">
    <source>
        <dbReference type="PROSITE" id="PS50878"/>
    </source>
</evidence>
<dbReference type="Proteomes" id="UP001059041">
    <property type="component" value="Linkage Group LG13"/>
</dbReference>
<dbReference type="InterPro" id="IPR011010">
    <property type="entry name" value="DNA_brk_join_enz"/>
</dbReference>
<dbReference type="InterPro" id="IPR043502">
    <property type="entry name" value="DNA/RNA_pol_sf"/>
</dbReference>
<organism evidence="5 6">
    <name type="scientific">Triplophysa rosa</name>
    <name type="common">Cave loach</name>
    <dbReference type="NCBI Taxonomy" id="992332"/>
    <lineage>
        <taxon>Eukaryota</taxon>
        <taxon>Metazoa</taxon>
        <taxon>Chordata</taxon>
        <taxon>Craniata</taxon>
        <taxon>Vertebrata</taxon>
        <taxon>Euteleostomi</taxon>
        <taxon>Actinopterygii</taxon>
        <taxon>Neopterygii</taxon>
        <taxon>Teleostei</taxon>
        <taxon>Ostariophysi</taxon>
        <taxon>Cypriniformes</taxon>
        <taxon>Nemacheilidae</taxon>
        <taxon>Triplophysa</taxon>
    </lineage>
</organism>
<reference evidence="5" key="1">
    <citation type="submission" date="2021-02" db="EMBL/GenBank/DDBJ databases">
        <title>Comparative genomics reveals that relaxation of natural selection precedes convergent phenotypic evolution of cavefish.</title>
        <authorList>
            <person name="Peng Z."/>
        </authorList>
    </citation>
    <scope>NUCLEOTIDE SEQUENCE</scope>
    <source>
        <tissue evidence="5">Muscle</tissue>
    </source>
</reference>
<evidence type="ECO:0000256" key="2">
    <source>
        <dbReference type="ARBA" id="ARBA00012180"/>
    </source>
</evidence>
<dbReference type="InterPro" id="IPR013762">
    <property type="entry name" value="Integrase-like_cat_sf"/>
</dbReference>
<dbReference type="CDD" id="cd03714">
    <property type="entry name" value="RT_DIRS1"/>
    <property type="match status" value="1"/>
</dbReference>
<dbReference type="EMBL" id="JAFHDT010000013">
    <property type="protein sequence ID" value="KAI7801460.1"/>
    <property type="molecule type" value="Genomic_DNA"/>
</dbReference>
<dbReference type="SUPFAM" id="SSF56349">
    <property type="entry name" value="DNA breaking-rejoining enzymes"/>
    <property type="match status" value="1"/>
</dbReference>
<comment type="caution">
    <text evidence="5">The sequence shown here is derived from an EMBL/GenBank/DDBJ whole genome shotgun (WGS) entry which is preliminary data.</text>
</comment>